<dbReference type="RefSeq" id="XP_005715074.1">
    <property type="nucleotide sequence ID" value="XM_005715017.1"/>
</dbReference>
<protein>
    <recommendedName>
        <fullName evidence="6">Zinc-finger domain-containing protein</fullName>
    </recommendedName>
</protein>
<gene>
    <name evidence="7" type="ORF">CHC_T00003911001</name>
</gene>
<feature type="domain" description="Zinc-finger" evidence="6">
    <location>
        <begin position="206"/>
        <end position="276"/>
    </location>
</feature>
<feature type="compositionally biased region" description="Polar residues" evidence="5">
    <location>
        <begin position="176"/>
        <end position="185"/>
    </location>
</feature>
<evidence type="ECO:0000256" key="3">
    <source>
        <dbReference type="ARBA" id="ARBA00023163"/>
    </source>
</evidence>
<dbReference type="GeneID" id="17322790"/>
<feature type="compositionally biased region" description="Basic residues" evidence="5">
    <location>
        <begin position="186"/>
        <end position="198"/>
    </location>
</feature>
<feature type="region of interest" description="Disordered" evidence="5">
    <location>
        <begin position="176"/>
        <end position="203"/>
    </location>
</feature>
<evidence type="ECO:0000256" key="1">
    <source>
        <dbReference type="ARBA" id="ARBA00004123"/>
    </source>
</evidence>
<evidence type="ECO:0000256" key="5">
    <source>
        <dbReference type="SAM" id="MobiDB-lite"/>
    </source>
</evidence>
<dbReference type="Proteomes" id="UP000012073">
    <property type="component" value="Unassembled WGS sequence"/>
</dbReference>
<dbReference type="GO" id="GO:0005634">
    <property type="term" value="C:nucleus"/>
    <property type="evidence" value="ECO:0007669"/>
    <property type="project" value="UniProtKB-SubCell"/>
</dbReference>
<reference evidence="8" key="1">
    <citation type="journal article" date="2013" name="Proc. Natl. Acad. Sci. U.S.A.">
        <title>Genome structure and metabolic features in the red seaweed Chondrus crispus shed light on evolution of the Archaeplastida.</title>
        <authorList>
            <person name="Collen J."/>
            <person name="Porcel B."/>
            <person name="Carre W."/>
            <person name="Ball S.G."/>
            <person name="Chaparro C."/>
            <person name="Tonon T."/>
            <person name="Barbeyron T."/>
            <person name="Michel G."/>
            <person name="Noel B."/>
            <person name="Valentin K."/>
            <person name="Elias M."/>
            <person name="Artiguenave F."/>
            <person name="Arun A."/>
            <person name="Aury J.M."/>
            <person name="Barbosa-Neto J.F."/>
            <person name="Bothwell J.H."/>
            <person name="Bouget F.Y."/>
            <person name="Brillet L."/>
            <person name="Cabello-Hurtado F."/>
            <person name="Capella-Gutierrez S."/>
            <person name="Charrier B."/>
            <person name="Cladiere L."/>
            <person name="Cock J.M."/>
            <person name="Coelho S.M."/>
            <person name="Colleoni C."/>
            <person name="Czjzek M."/>
            <person name="Da Silva C."/>
            <person name="Delage L."/>
            <person name="Denoeud F."/>
            <person name="Deschamps P."/>
            <person name="Dittami S.M."/>
            <person name="Gabaldon T."/>
            <person name="Gachon C.M."/>
            <person name="Groisillier A."/>
            <person name="Herve C."/>
            <person name="Jabbari K."/>
            <person name="Katinka M."/>
            <person name="Kloareg B."/>
            <person name="Kowalczyk N."/>
            <person name="Labadie K."/>
            <person name="Leblanc C."/>
            <person name="Lopez P.J."/>
            <person name="McLachlan D.H."/>
            <person name="Meslet-Cladiere L."/>
            <person name="Moustafa A."/>
            <person name="Nehr Z."/>
            <person name="Nyvall Collen P."/>
            <person name="Panaud O."/>
            <person name="Partensky F."/>
            <person name="Poulain J."/>
            <person name="Rensing S.A."/>
            <person name="Rousvoal S."/>
            <person name="Samson G."/>
            <person name="Symeonidi A."/>
            <person name="Weissenbach J."/>
            <person name="Zambounis A."/>
            <person name="Wincker P."/>
            <person name="Boyen C."/>
        </authorList>
    </citation>
    <scope>NUCLEOTIDE SEQUENCE [LARGE SCALE GENOMIC DNA]</scope>
    <source>
        <strain evidence="8">cv. Stackhouse</strain>
    </source>
</reference>
<dbReference type="Pfam" id="PF10497">
    <property type="entry name" value="zf-4CXXC_R1"/>
    <property type="match status" value="1"/>
</dbReference>
<keyword evidence="2" id="KW-0805">Transcription regulation</keyword>
<proteinExistence type="predicted"/>
<comment type="subcellular location">
    <subcellularLocation>
        <location evidence="1">Nucleus</location>
    </subcellularLocation>
</comment>
<organism evidence="7 8">
    <name type="scientific">Chondrus crispus</name>
    <name type="common">Carrageen Irish moss</name>
    <name type="synonym">Polymorpha crispa</name>
    <dbReference type="NCBI Taxonomy" id="2769"/>
    <lineage>
        <taxon>Eukaryota</taxon>
        <taxon>Rhodophyta</taxon>
        <taxon>Florideophyceae</taxon>
        <taxon>Rhodymeniophycidae</taxon>
        <taxon>Gigartinales</taxon>
        <taxon>Gigartinaceae</taxon>
        <taxon>Chondrus</taxon>
    </lineage>
</organism>
<keyword evidence="3" id="KW-0804">Transcription</keyword>
<evidence type="ECO:0000313" key="7">
    <source>
        <dbReference type="EMBL" id="CDF35255.1"/>
    </source>
</evidence>
<evidence type="ECO:0000259" key="6">
    <source>
        <dbReference type="Pfam" id="PF10497"/>
    </source>
</evidence>
<accession>R7QCR9</accession>
<evidence type="ECO:0000313" key="8">
    <source>
        <dbReference type="Proteomes" id="UP000012073"/>
    </source>
</evidence>
<sequence>MATSEMSCPPHFTPSNLFTEADLAWDTQSAPPTCIDLRLVKTHEEETSHDILADLEAVTPRLQAVQLSPLSDFSLEASPSQQDIMSTHFHRRPHVQHQHSGTAHEATTIHAIDWPSPTRLPPQSFQVKAELSSPTDVAYGSFIASNTPLVSISAMSAKEEVSLPIIDDGRVLFTRNLNRGPTTPLSKKKRISKSRRSRQNATPQPSRFCHICARTQKSRKMFCANLTTEKKCRKAVCEPCFKELRWNFEKALEGREKWHCPHCRGMCESVPRARCHIYTKTNEKRKASKRL</sequence>
<dbReference type="Gramene" id="CDF35255">
    <property type="protein sequence ID" value="CDF35255"/>
    <property type="gene ID" value="CHC_T00003911001"/>
</dbReference>
<keyword evidence="8" id="KW-1185">Reference proteome</keyword>
<dbReference type="KEGG" id="ccp:CHC_T00003911001"/>
<evidence type="ECO:0000256" key="2">
    <source>
        <dbReference type="ARBA" id="ARBA00023015"/>
    </source>
</evidence>
<dbReference type="InterPro" id="IPR018866">
    <property type="entry name" value="Znf-4CXXC_R1"/>
</dbReference>
<dbReference type="EMBL" id="HG001726">
    <property type="protein sequence ID" value="CDF35255.1"/>
    <property type="molecule type" value="Genomic_DNA"/>
</dbReference>
<name>R7QCR9_CHOCR</name>
<dbReference type="AlphaFoldDB" id="R7QCR9"/>
<keyword evidence="4" id="KW-0539">Nucleus</keyword>
<evidence type="ECO:0000256" key="4">
    <source>
        <dbReference type="ARBA" id="ARBA00023242"/>
    </source>
</evidence>